<comment type="caution">
    <text evidence="2">The sequence shown here is derived from an EMBL/GenBank/DDBJ whole genome shotgun (WGS) entry which is preliminary data.</text>
</comment>
<dbReference type="Gene3D" id="3.10.450.50">
    <property type="match status" value="1"/>
</dbReference>
<protein>
    <recommendedName>
        <fullName evidence="5">SnoaL-like domain-containing protein</fullName>
    </recommendedName>
</protein>
<dbReference type="AlphaFoldDB" id="A0AAV0SPN7"/>
<name>A0AAV0SPN7_9STRA</name>
<dbReference type="Proteomes" id="UP001157938">
    <property type="component" value="Unassembled WGS sequence"/>
</dbReference>
<evidence type="ECO:0008006" key="5">
    <source>
        <dbReference type="Google" id="ProtNLM"/>
    </source>
</evidence>
<dbReference type="InterPro" id="IPR032710">
    <property type="entry name" value="NTF2-like_dom_sf"/>
</dbReference>
<dbReference type="EMBL" id="CANTFK010000035">
    <property type="protein sequence ID" value="CAI5705242.1"/>
    <property type="molecule type" value="Genomic_DNA"/>
</dbReference>
<dbReference type="Proteomes" id="UP001159659">
    <property type="component" value="Unassembled WGS sequence"/>
</dbReference>
<evidence type="ECO:0000313" key="1">
    <source>
        <dbReference type="EMBL" id="CAH0492155.1"/>
    </source>
</evidence>
<proteinExistence type="predicted"/>
<dbReference type="Pfam" id="PF07366">
    <property type="entry name" value="SnoaL"/>
    <property type="match status" value="1"/>
</dbReference>
<evidence type="ECO:0000313" key="3">
    <source>
        <dbReference type="Proteomes" id="UP001157938"/>
    </source>
</evidence>
<dbReference type="EMBL" id="CAKLBC010001470">
    <property type="protein sequence ID" value="CAH0492155.1"/>
    <property type="molecule type" value="Genomic_DNA"/>
</dbReference>
<dbReference type="GO" id="GO:0030638">
    <property type="term" value="P:polyketide metabolic process"/>
    <property type="evidence" value="ECO:0007669"/>
    <property type="project" value="InterPro"/>
</dbReference>
<evidence type="ECO:0000313" key="2">
    <source>
        <dbReference type="EMBL" id="CAI5705242.1"/>
    </source>
</evidence>
<reference evidence="2" key="2">
    <citation type="submission" date="2022-12" db="EMBL/GenBank/DDBJ databases">
        <authorList>
            <person name="Webb A."/>
        </authorList>
    </citation>
    <scope>NUCLEOTIDE SEQUENCE</scope>
    <source>
        <strain evidence="2">Pf2</strain>
    </source>
</reference>
<accession>A0AAV0SPN7</accession>
<keyword evidence="3" id="KW-1185">Reference proteome</keyword>
<dbReference type="SUPFAM" id="SSF54427">
    <property type="entry name" value="NTF2-like"/>
    <property type="match status" value="1"/>
</dbReference>
<sequence length="338" mass="38328">MRRSPSCEWHEWEEMLDDISTVSGLLGIDTSMDGVDLDQFLLATADDFLEPFGDVNITSSSPLFAATQEFLYEKEQDLKMLRAAGFDVQSSGEVSSLLDDEVEPQMELQEKVPMLPTTTMGLTVRCHRKRKTAEIDRVRDEAYNVMGKKIKRQEKLVSVKNEMKANEQMEKIYRRRYDILHGILEAWNTGGIEDLEEIADTVYDDDVTLISPDYSESLHGVEAVLSHWGLLLDAFPDGMMEDYIIQRDEDSMEQMKATWTFSGTQVFPIFGIEPRHKKVCISGKSLFIFKGDRIQQIVLSWNYGETLLKLMGVQPEEANSVVLSASATTTTSHCKGNQ</sequence>
<dbReference type="InterPro" id="IPR009959">
    <property type="entry name" value="Cyclase_SnoaL-like"/>
</dbReference>
<evidence type="ECO:0000313" key="4">
    <source>
        <dbReference type="Proteomes" id="UP001159659"/>
    </source>
</evidence>
<gene>
    <name evidence="1" type="ORF">PFR001_LOCUS7369</name>
    <name evidence="2" type="ORF">PFR002_LOCUS518</name>
</gene>
<organism evidence="2 4">
    <name type="scientific">Peronospora farinosa</name>
    <dbReference type="NCBI Taxonomy" id="134698"/>
    <lineage>
        <taxon>Eukaryota</taxon>
        <taxon>Sar</taxon>
        <taxon>Stramenopiles</taxon>
        <taxon>Oomycota</taxon>
        <taxon>Peronosporomycetes</taxon>
        <taxon>Peronosporales</taxon>
        <taxon>Peronosporaceae</taxon>
        <taxon>Peronospora</taxon>
    </lineage>
</organism>
<reference evidence="1 3" key="1">
    <citation type="submission" date="2021-11" db="EMBL/GenBank/DDBJ databases">
        <authorList>
            <person name="Islam A."/>
            <person name="Islam S."/>
            <person name="Flora M.S."/>
            <person name="Rahman M."/>
            <person name="Ziaur R.M."/>
            <person name="Epstein J.H."/>
            <person name="Hassan M."/>
            <person name="Klassen M."/>
            <person name="Woodard K."/>
            <person name="Webb A."/>
            <person name="Webby R.J."/>
            <person name="El Zowalaty M.E."/>
        </authorList>
    </citation>
    <scope>NUCLEOTIDE SEQUENCE [LARGE SCALE GENOMIC DNA]</scope>
    <source>
        <strain evidence="1">Pf1</strain>
    </source>
</reference>